<reference evidence="6" key="1">
    <citation type="submission" date="2017-07" db="EMBL/GenBank/DDBJ databases">
        <authorList>
            <person name="Varghese N."/>
            <person name="Submissions S."/>
        </authorList>
    </citation>
    <scope>NUCLEOTIDE SEQUENCE [LARGE SCALE GENOMIC DNA]</scope>
    <source>
        <strain evidence="6">NLAE-zl-C134</strain>
    </source>
</reference>
<dbReference type="OrthoDB" id="9781630at2"/>
<dbReference type="SMART" id="SM00345">
    <property type="entry name" value="HTH_GNTR"/>
    <property type="match status" value="1"/>
</dbReference>
<keyword evidence="1" id="KW-0805">Transcription regulation</keyword>
<evidence type="ECO:0000259" key="4">
    <source>
        <dbReference type="PROSITE" id="PS50949"/>
    </source>
</evidence>
<evidence type="ECO:0000256" key="2">
    <source>
        <dbReference type="ARBA" id="ARBA00023125"/>
    </source>
</evidence>
<organism evidence="5 6">
    <name type="scientific">Faecalicatena contorta</name>
    <dbReference type="NCBI Taxonomy" id="39482"/>
    <lineage>
        <taxon>Bacteria</taxon>
        <taxon>Bacillati</taxon>
        <taxon>Bacillota</taxon>
        <taxon>Clostridia</taxon>
        <taxon>Lachnospirales</taxon>
        <taxon>Lachnospiraceae</taxon>
        <taxon>Faecalicatena</taxon>
    </lineage>
</organism>
<dbReference type="GO" id="GO:0003700">
    <property type="term" value="F:DNA-binding transcription factor activity"/>
    <property type="evidence" value="ECO:0007669"/>
    <property type="project" value="InterPro"/>
</dbReference>
<protein>
    <submittedName>
        <fullName evidence="5">DNA-binding transcriptional regulator, GntR family</fullName>
    </submittedName>
</protein>
<dbReference type="SMART" id="SM00895">
    <property type="entry name" value="FCD"/>
    <property type="match status" value="1"/>
</dbReference>
<sequence>MRESARITMNDFNKVTLQHNRLPDLVLDKLMEWIMSGKLLMGDKLNTEELASQLGVSRMPIREALSNLEKMSLAESIPYAGTRLVTLTKEDVRQIYIARTALEPVAAKYACEKITEKDIENFRKIHEEYRRIVTQDELDAIDVYQQNRLYHFSIYKASELGRVCTMIESLWDNLSFFKLIYGQELLNSKESRERMIEEHQSYLEALEKRDSDLIYELLRENLKKRTENIPYNSDAYFHEET</sequence>
<dbReference type="Gene3D" id="1.20.120.530">
    <property type="entry name" value="GntR ligand-binding domain-like"/>
    <property type="match status" value="1"/>
</dbReference>
<proteinExistence type="predicted"/>
<evidence type="ECO:0000256" key="1">
    <source>
        <dbReference type="ARBA" id="ARBA00023015"/>
    </source>
</evidence>
<dbReference type="SUPFAM" id="SSF48008">
    <property type="entry name" value="GntR ligand-binding domain-like"/>
    <property type="match status" value="1"/>
</dbReference>
<dbReference type="Proteomes" id="UP000254051">
    <property type="component" value="Unassembled WGS sequence"/>
</dbReference>
<evidence type="ECO:0000313" key="6">
    <source>
        <dbReference type="Proteomes" id="UP000254051"/>
    </source>
</evidence>
<dbReference type="SUPFAM" id="SSF46785">
    <property type="entry name" value="Winged helix' DNA-binding domain"/>
    <property type="match status" value="1"/>
</dbReference>
<dbReference type="InterPro" id="IPR036390">
    <property type="entry name" value="WH_DNA-bd_sf"/>
</dbReference>
<dbReference type="InterPro" id="IPR036388">
    <property type="entry name" value="WH-like_DNA-bd_sf"/>
</dbReference>
<dbReference type="Pfam" id="PF00392">
    <property type="entry name" value="GntR"/>
    <property type="match status" value="1"/>
</dbReference>
<dbReference type="PANTHER" id="PTHR43537:SF24">
    <property type="entry name" value="GLUCONATE OPERON TRANSCRIPTIONAL REPRESSOR"/>
    <property type="match status" value="1"/>
</dbReference>
<dbReference type="EMBL" id="UHJJ01000006">
    <property type="protein sequence ID" value="SUQ14335.1"/>
    <property type="molecule type" value="Genomic_DNA"/>
</dbReference>
<dbReference type="Pfam" id="PF07729">
    <property type="entry name" value="FCD"/>
    <property type="match status" value="1"/>
</dbReference>
<keyword evidence="2 5" id="KW-0238">DNA-binding</keyword>
<dbReference type="PANTHER" id="PTHR43537">
    <property type="entry name" value="TRANSCRIPTIONAL REGULATOR, GNTR FAMILY"/>
    <property type="match status" value="1"/>
</dbReference>
<dbReference type="GO" id="GO:0003677">
    <property type="term" value="F:DNA binding"/>
    <property type="evidence" value="ECO:0007669"/>
    <property type="project" value="UniProtKB-KW"/>
</dbReference>
<name>A0A316AI71_9FIRM</name>
<accession>A0A316AI71</accession>
<dbReference type="InterPro" id="IPR000524">
    <property type="entry name" value="Tscrpt_reg_HTH_GntR"/>
</dbReference>
<keyword evidence="6" id="KW-1185">Reference proteome</keyword>
<dbReference type="InterPro" id="IPR011711">
    <property type="entry name" value="GntR_C"/>
</dbReference>
<dbReference type="Gene3D" id="1.10.10.10">
    <property type="entry name" value="Winged helix-like DNA-binding domain superfamily/Winged helix DNA-binding domain"/>
    <property type="match status" value="1"/>
</dbReference>
<evidence type="ECO:0000256" key="3">
    <source>
        <dbReference type="ARBA" id="ARBA00023163"/>
    </source>
</evidence>
<evidence type="ECO:0000313" key="5">
    <source>
        <dbReference type="EMBL" id="SUQ14335.1"/>
    </source>
</evidence>
<gene>
    <name evidence="5" type="ORF">SAMN05216529_10625</name>
</gene>
<feature type="domain" description="HTH gntR-type" evidence="4">
    <location>
        <begin position="20"/>
        <end position="87"/>
    </location>
</feature>
<dbReference type="CDD" id="cd07377">
    <property type="entry name" value="WHTH_GntR"/>
    <property type="match status" value="1"/>
</dbReference>
<dbReference type="RefSeq" id="WP_109711133.1">
    <property type="nucleotide sequence ID" value="NZ_QGDS01000006.1"/>
</dbReference>
<keyword evidence="3" id="KW-0804">Transcription</keyword>
<dbReference type="AlphaFoldDB" id="A0A316AI71"/>
<dbReference type="PROSITE" id="PS50949">
    <property type="entry name" value="HTH_GNTR"/>
    <property type="match status" value="1"/>
</dbReference>
<dbReference type="InterPro" id="IPR008920">
    <property type="entry name" value="TF_FadR/GntR_C"/>
</dbReference>